<evidence type="ECO:0000256" key="12">
    <source>
        <dbReference type="NCBIfam" id="TIGR00593"/>
    </source>
</evidence>
<comment type="function">
    <text evidence="13">In addition to polymerase activity, this DNA polymerase exhibits 5'-3' exonuclease activity.</text>
</comment>
<feature type="domain" description="5'-3' exonuclease" evidence="14">
    <location>
        <begin position="1"/>
        <end position="259"/>
    </location>
</feature>
<keyword evidence="4 13" id="KW-0808">Transferase</keyword>
<dbReference type="GO" id="GO:0003677">
    <property type="term" value="F:DNA binding"/>
    <property type="evidence" value="ECO:0007669"/>
    <property type="project" value="UniProtKB-UniRule"/>
</dbReference>
<dbReference type="InterPro" id="IPR029060">
    <property type="entry name" value="PIN-like_dom_sf"/>
</dbReference>
<proteinExistence type="inferred from homology"/>
<dbReference type="Proteomes" id="UP000774750">
    <property type="component" value="Unassembled WGS sequence"/>
</dbReference>
<keyword evidence="8 13" id="KW-0239">DNA-directed DNA polymerase</keyword>
<dbReference type="InterPro" id="IPR001098">
    <property type="entry name" value="DNA-dir_DNA_pol_A_palm_dom"/>
</dbReference>
<evidence type="ECO:0000256" key="13">
    <source>
        <dbReference type="RuleBase" id="RU004460"/>
    </source>
</evidence>
<protein>
    <recommendedName>
        <fullName evidence="3 12">DNA polymerase I</fullName>
        <ecNumber evidence="2 12">2.7.7.7</ecNumber>
    </recommendedName>
</protein>
<keyword evidence="9 13" id="KW-0238">DNA-binding</keyword>
<dbReference type="NCBIfam" id="NF004397">
    <property type="entry name" value="PRK05755.1"/>
    <property type="match status" value="1"/>
</dbReference>
<dbReference type="FunFam" id="1.20.1060.10:FF:000001">
    <property type="entry name" value="DNA polymerase I"/>
    <property type="match status" value="1"/>
</dbReference>
<dbReference type="SUPFAM" id="SSF47807">
    <property type="entry name" value="5' to 3' exonuclease, C-terminal subdomain"/>
    <property type="match status" value="1"/>
</dbReference>
<dbReference type="Pfam" id="PF01367">
    <property type="entry name" value="5_3_exonuc"/>
    <property type="match status" value="1"/>
</dbReference>
<evidence type="ECO:0000313" key="17">
    <source>
        <dbReference type="Proteomes" id="UP000774750"/>
    </source>
</evidence>
<dbReference type="RefSeq" id="WP_204447448.1">
    <property type="nucleotide sequence ID" value="NZ_JACJKY010000017.1"/>
</dbReference>
<accession>A0A939BEM0</accession>
<dbReference type="CDD" id="cd08637">
    <property type="entry name" value="DNA_pol_A_pol_I_C"/>
    <property type="match status" value="1"/>
</dbReference>
<dbReference type="CDD" id="cd09859">
    <property type="entry name" value="PIN_53EXO"/>
    <property type="match status" value="1"/>
</dbReference>
<evidence type="ECO:0000256" key="1">
    <source>
        <dbReference type="ARBA" id="ARBA00007705"/>
    </source>
</evidence>
<dbReference type="InterPro" id="IPR008918">
    <property type="entry name" value="HhH2"/>
</dbReference>
<organism evidence="16 17">
    <name type="scientific">Merdimmobilis hominis</name>
    <dbReference type="NCBI Taxonomy" id="2897707"/>
    <lineage>
        <taxon>Bacteria</taxon>
        <taxon>Bacillati</taxon>
        <taxon>Bacillota</taxon>
        <taxon>Clostridia</taxon>
        <taxon>Eubacteriales</taxon>
        <taxon>Oscillospiraceae</taxon>
        <taxon>Merdimmobilis</taxon>
    </lineage>
</organism>
<dbReference type="SMART" id="SM00482">
    <property type="entry name" value="POLAc"/>
    <property type="match status" value="1"/>
</dbReference>
<keyword evidence="17" id="KW-1185">Reference proteome</keyword>
<evidence type="ECO:0000256" key="5">
    <source>
        <dbReference type="ARBA" id="ARBA00022695"/>
    </source>
</evidence>
<name>A0A939BEM0_9FIRM</name>
<dbReference type="AlphaFoldDB" id="A0A939BEM0"/>
<dbReference type="PANTHER" id="PTHR10133">
    <property type="entry name" value="DNA POLYMERASE I"/>
    <property type="match status" value="1"/>
</dbReference>
<evidence type="ECO:0000256" key="6">
    <source>
        <dbReference type="ARBA" id="ARBA00022705"/>
    </source>
</evidence>
<dbReference type="EMBL" id="JACJKY010000017">
    <property type="protein sequence ID" value="MBM6921475.1"/>
    <property type="molecule type" value="Genomic_DNA"/>
</dbReference>
<keyword evidence="10 13" id="KW-0234">DNA repair</keyword>
<dbReference type="GO" id="GO:0003887">
    <property type="term" value="F:DNA-directed DNA polymerase activity"/>
    <property type="evidence" value="ECO:0007669"/>
    <property type="project" value="UniProtKB-UniRule"/>
</dbReference>
<dbReference type="FunFam" id="1.10.150.20:FF:000002">
    <property type="entry name" value="DNA polymerase I"/>
    <property type="match status" value="1"/>
</dbReference>
<dbReference type="PRINTS" id="PR00868">
    <property type="entry name" value="DNAPOLI"/>
</dbReference>
<keyword evidence="6 13" id="KW-0235">DNA replication</keyword>
<evidence type="ECO:0000256" key="9">
    <source>
        <dbReference type="ARBA" id="ARBA00023125"/>
    </source>
</evidence>
<dbReference type="GO" id="GO:0006261">
    <property type="term" value="P:DNA-templated DNA replication"/>
    <property type="evidence" value="ECO:0007669"/>
    <property type="project" value="UniProtKB-UniRule"/>
</dbReference>
<dbReference type="InterPro" id="IPR002298">
    <property type="entry name" value="DNA_polymerase_A"/>
</dbReference>
<dbReference type="GO" id="GO:0006302">
    <property type="term" value="P:double-strand break repair"/>
    <property type="evidence" value="ECO:0007669"/>
    <property type="project" value="TreeGrafter"/>
</dbReference>
<feature type="domain" description="DNA-directed DNA polymerase family A palm" evidence="15">
    <location>
        <begin position="600"/>
        <end position="806"/>
    </location>
</feature>
<comment type="similarity">
    <text evidence="1 13">Belongs to the DNA polymerase type-A family.</text>
</comment>
<reference evidence="16" key="1">
    <citation type="submission" date="2020-08" db="EMBL/GenBank/DDBJ databases">
        <authorList>
            <person name="Cejkova D."/>
            <person name="Kubasova T."/>
            <person name="Jahodarova E."/>
            <person name="Rychlik I."/>
        </authorList>
    </citation>
    <scope>NUCLEOTIDE SEQUENCE</scope>
    <source>
        <strain evidence="16">An559</strain>
    </source>
</reference>
<comment type="subunit">
    <text evidence="13">Single-chain monomer with multiple functions.</text>
</comment>
<dbReference type="Gene3D" id="1.10.150.20">
    <property type="entry name" value="5' to 3' exonuclease, C-terminal subdomain"/>
    <property type="match status" value="2"/>
</dbReference>
<dbReference type="SMART" id="SM00475">
    <property type="entry name" value="53EXOc"/>
    <property type="match status" value="1"/>
</dbReference>
<dbReference type="Gene3D" id="3.30.420.10">
    <property type="entry name" value="Ribonuclease H-like superfamily/Ribonuclease H"/>
    <property type="match status" value="1"/>
</dbReference>
<reference evidence="16" key="2">
    <citation type="journal article" date="2021" name="Sci. Rep.">
        <title>The distribution of antibiotic resistance genes in chicken gut microbiota commensals.</title>
        <authorList>
            <person name="Juricova H."/>
            <person name="Matiasovicova J."/>
            <person name="Kubasova T."/>
            <person name="Cejkova D."/>
            <person name="Rychlik I."/>
        </authorList>
    </citation>
    <scope>NUCLEOTIDE SEQUENCE</scope>
    <source>
        <strain evidence="16">An559</strain>
    </source>
</reference>
<evidence type="ECO:0000313" key="16">
    <source>
        <dbReference type="EMBL" id="MBM6921475.1"/>
    </source>
</evidence>
<dbReference type="GO" id="GO:0008409">
    <property type="term" value="F:5'-3' exonuclease activity"/>
    <property type="evidence" value="ECO:0007669"/>
    <property type="project" value="UniProtKB-UniRule"/>
</dbReference>
<keyword evidence="13" id="KW-0269">Exonuclease</keyword>
<dbReference type="SUPFAM" id="SSF53098">
    <property type="entry name" value="Ribonuclease H-like"/>
    <property type="match status" value="1"/>
</dbReference>
<dbReference type="InterPro" id="IPR019760">
    <property type="entry name" value="DNA-dir_DNA_pol_A_CS"/>
</dbReference>
<dbReference type="SMART" id="SM00279">
    <property type="entry name" value="HhH2"/>
    <property type="match status" value="1"/>
</dbReference>
<keyword evidence="7 13" id="KW-0227">DNA damage</keyword>
<dbReference type="Gene3D" id="1.20.1060.10">
    <property type="entry name" value="Taq DNA Polymerase, Chain T, domain 4"/>
    <property type="match status" value="1"/>
</dbReference>
<keyword evidence="13" id="KW-0540">Nuclease</keyword>
<evidence type="ECO:0000256" key="4">
    <source>
        <dbReference type="ARBA" id="ARBA00022679"/>
    </source>
</evidence>
<comment type="caution">
    <text evidence="16">The sequence shown here is derived from an EMBL/GenBank/DDBJ whole genome shotgun (WGS) entry which is preliminary data.</text>
</comment>
<dbReference type="InterPro" id="IPR020046">
    <property type="entry name" value="5-3_exonucl_a-hlix_arch_N"/>
</dbReference>
<dbReference type="InterPro" id="IPR002421">
    <property type="entry name" value="5-3_exonuclease"/>
</dbReference>
<sequence>MKLLAIDGNSMLNRAFYGVKLLSNREGIYTNAIFGFFNIFFKLIKEQNPDGVAVAFDVSRKTFRNDRYDGYKANRHGMPDELRMQLPYVKQILRDAGYAIVECEGFEGDDVLGTLASYCEQSDNTCVVVSGDRDCLQLLSEQVSVCLVRTKENVLYTPALFLEEYGFSADKVPDLKGLMGDSSDNIPGVRGIGEKTAKTLVSSYGTIESLYEQLDEIKLTPSVRKKLTEGREQAFLSKELATIVKNAPVSCAFEQFVPSSADEAALSDVFKTLELNSFFEKFGIGAAKTAQPAAEAPAINPLEAGELSAVLSGEKWVVLETADGTFAANEAVYVPVSSNEAFASLFTAFCENNPTVYTFGAKSLYKKARDCGFLKTPVFVDLELAAYLIDPDAKGYALSGLMKTYVPGVSAEPTVGETLAACFLLADAMLNEIASRDMTSLLFEIEMPFCEVLADMEREGFAVDKAGVEQFGEQLAVDIERITNEIYELAGAPFNINSTRELGTVLFETLGLPAGKKTKTGYSTSAEVLEELSGYHEIVPLVLEYRKLTKLYSTYVTGLLKVIGEDGRVHSTFNQTETRTGRISSSEPNVQNIPVRTPLGSEMRRFFVARPGFSLVDADYSQIELRILAHIANDPAMIRAFNENADIHTETASQVFGIPKEMLPPELRSRAKAINFGIVYGIGAFSLSKQIGVTVREAKAYIDAYLKTYHGVADYQKRVVEQAKTDGYVQTIYKRRRELPEIHSTNHNLRAFAERVAMNMPVQGTAADLIKIAMIRVHHRIREELPDARVILQVHDELIVEAPTMMADRAAQIVKEEMEHAASLRVTLLADAHTGQSWYEAK</sequence>
<dbReference type="InterPro" id="IPR043502">
    <property type="entry name" value="DNA/RNA_pol_sf"/>
</dbReference>
<evidence type="ECO:0000259" key="15">
    <source>
        <dbReference type="SMART" id="SM00482"/>
    </source>
</evidence>
<dbReference type="InterPro" id="IPR036397">
    <property type="entry name" value="RNaseH_sf"/>
</dbReference>
<keyword evidence="13" id="KW-0378">Hydrolase</keyword>
<dbReference type="PANTHER" id="PTHR10133:SF27">
    <property type="entry name" value="DNA POLYMERASE NU"/>
    <property type="match status" value="1"/>
</dbReference>
<dbReference type="Pfam" id="PF02739">
    <property type="entry name" value="5_3_exonuc_N"/>
    <property type="match status" value="1"/>
</dbReference>
<dbReference type="InterPro" id="IPR020045">
    <property type="entry name" value="DNA_polI_H3TH"/>
</dbReference>
<dbReference type="NCBIfam" id="TIGR00593">
    <property type="entry name" value="pola"/>
    <property type="match status" value="1"/>
</dbReference>
<dbReference type="InterPro" id="IPR036279">
    <property type="entry name" value="5-3_exonuclease_C_sf"/>
</dbReference>
<dbReference type="FunFam" id="1.10.150.20:FF:000003">
    <property type="entry name" value="DNA polymerase I"/>
    <property type="match status" value="1"/>
</dbReference>
<evidence type="ECO:0000256" key="8">
    <source>
        <dbReference type="ARBA" id="ARBA00022932"/>
    </source>
</evidence>
<evidence type="ECO:0000256" key="3">
    <source>
        <dbReference type="ARBA" id="ARBA00020311"/>
    </source>
</evidence>
<keyword evidence="5 13" id="KW-0548">Nucleotidyltransferase</keyword>
<dbReference type="EC" id="2.7.7.7" evidence="2 12"/>
<dbReference type="SUPFAM" id="SSF88723">
    <property type="entry name" value="PIN domain-like"/>
    <property type="match status" value="1"/>
</dbReference>
<dbReference type="InterPro" id="IPR012337">
    <property type="entry name" value="RNaseH-like_sf"/>
</dbReference>
<dbReference type="InterPro" id="IPR018320">
    <property type="entry name" value="DNA_polymerase_1"/>
</dbReference>
<gene>
    <name evidence="13 16" type="primary">polA</name>
    <name evidence="16" type="ORF">H6A12_09940</name>
</gene>
<dbReference type="Gene3D" id="3.30.70.370">
    <property type="match status" value="1"/>
</dbReference>
<dbReference type="SUPFAM" id="SSF56672">
    <property type="entry name" value="DNA/RNA polymerases"/>
    <property type="match status" value="1"/>
</dbReference>
<dbReference type="Gene3D" id="3.40.50.1010">
    <property type="entry name" value="5'-nuclease"/>
    <property type="match status" value="1"/>
</dbReference>
<evidence type="ECO:0000256" key="11">
    <source>
        <dbReference type="ARBA" id="ARBA00049244"/>
    </source>
</evidence>
<evidence type="ECO:0000256" key="10">
    <source>
        <dbReference type="ARBA" id="ARBA00023204"/>
    </source>
</evidence>
<dbReference type="CDD" id="cd09898">
    <property type="entry name" value="H3TH_53EXO"/>
    <property type="match status" value="1"/>
</dbReference>
<evidence type="ECO:0000256" key="7">
    <source>
        <dbReference type="ARBA" id="ARBA00022763"/>
    </source>
</evidence>
<evidence type="ECO:0000259" key="14">
    <source>
        <dbReference type="SMART" id="SM00475"/>
    </source>
</evidence>
<dbReference type="Pfam" id="PF00476">
    <property type="entry name" value="DNA_pol_A"/>
    <property type="match status" value="1"/>
</dbReference>
<dbReference type="PROSITE" id="PS00447">
    <property type="entry name" value="DNA_POLYMERASE_A"/>
    <property type="match status" value="1"/>
</dbReference>
<comment type="catalytic activity">
    <reaction evidence="11 13">
        <text>DNA(n) + a 2'-deoxyribonucleoside 5'-triphosphate = DNA(n+1) + diphosphate</text>
        <dbReference type="Rhea" id="RHEA:22508"/>
        <dbReference type="Rhea" id="RHEA-COMP:17339"/>
        <dbReference type="Rhea" id="RHEA-COMP:17340"/>
        <dbReference type="ChEBI" id="CHEBI:33019"/>
        <dbReference type="ChEBI" id="CHEBI:61560"/>
        <dbReference type="ChEBI" id="CHEBI:173112"/>
        <dbReference type="EC" id="2.7.7.7"/>
    </reaction>
</comment>
<evidence type="ECO:0000256" key="2">
    <source>
        <dbReference type="ARBA" id="ARBA00012417"/>
    </source>
</evidence>